<feature type="active site" evidence="6">
    <location>
        <position position="14"/>
    </location>
</feature>
<comment type="caution">
    <text evidence="8">The sequence shown here is derived from an EMBL/GenBank/DDBJ whole genome shotgun (WGS) entry which is preliminary data.</text>
</comment>
<reference evidence="8" key="1">
    <citation type="submission" date="2020-10" db="EMBL/GenBank/DDBJ databases">
        <authorList>
            <person name="Gilroy R."/>
        </authorList>
    </citation>
    <scope>NUCLEOTIDE SEQUENCE</scope>
    <source>
        <strain evidence="8">CHK195-26880</strain>
    </source>
</reference>
<evidence type="ECO:0000256" key="6">
    <source>
        <dbReference type="PIRSR" id="PIRSR617867-1"/>
    </source>
</evidence>
<reference evidence="8" key="2">
    <citation type="journal article" date="2021" name="PeerJ">
        <title>Extensive microbial diversity within the chicken gut microbiome revealed by metagenomics and culture.</title>
        <authorList>
            <person name="Gilroy R."/>
            <person name="Ravi A."/>
            <person name="Getino M."/>
            <person name="Pursley I."/>
            <person name="Horton D.L."/>
            <person name="Alikhan N.F."/>
            <person name="Baker D."/>
            <person name="Gharbi K."/>
            <person name="Hall N."/>
            <person name="Watson M."/>
            <person name="Adriaenssens E.M."/>
            <person name="Foster-Nyarko E."/>
            <person name="Jarju S."/>
            <person name="Secka A."/>
            <person name="Antonio M."/>
            <person name="Oren A."/>
            <person name="Chaudhuri R.R."/>
            <person name="La Ragione R."/>
            <person name="Hildebrand F."/>
            <person name="Pallen M.J."/>
        </authorList>
    </citation>
    <scope>NUCLEOTIDE SEQUENCE</scope>
    <source>
        <strain evidence="8">CHK195-26880</strain>
    </source>
</reference>
<evidence type="ECO:0000256" key="5">
    <source>
        <dbReference type="ARBA" id="ARBA00051722"/>
    </source>
</evidence>
<dbReference type="SMART" id="SM00226">
    <property type="entry name" value="LMWPc"/>
    <property type="match status" value="1"/>
</dbReference>
<keyword evidence="4" id="KW-0904">Protein phosphatase</keyword>
<dbReference type="PRINTS" id="PR00719">
    <property type="entry name" value="LMWPTPASE"/>
</dbReference>
<sequence length="150" mass="17603">MIRICFVCLGNICRSTMAEFIFKDLVRKEGLEKDFLIESRGVIADVGSDIHPGTKKMLDKHNIPYSKHIATQLEKNDYEKYDYFIGMDNYNIISMKKIFGTDKKIYKLLDFTNKSKEIDDPWYTHNFTITYDDVDKGCRALLKHIKCKDK</sequence>
<evidence type="ECO:0000256" key="1">
    <source>
        <dbReference type="ARBA" id="ARBA00011063"/>
    </source>
</evidence>
<dbReference type="Pfam" id="PF01451">
    <property type="entry name" value="LMWPc"/>
    <property type="match status" value="1"/>
</dbReference>
<accession>A0A9D1KB72</accession>
<comment type="catalytic activity">
    <reaction evidence="5">
        <text>O-phospho-L-tyrosyl-[protein] + H2O = L-tyrosyl-[protein] + phosphate</text>
        <dbReference type="Rhea" id="RHEA:10684"/>
        <dbReference type="Rhea" id="RHEA-COMP:10136"/>
        <dbReference type="Rhea" id="RHEA-COMP:20101"/>
        <dbReference type="ChEBI" id="CHEBI:15377"/>
        <dbReference type="ChEBI" id="CHEBI:43474"/>
        <dbReference type="ChEBI" id="CHEBI:46858"/>
        <dbReference type="ChEBI" id="CHEBI:61978"/>
        <dbReference type="EC" id="3.1.3.48"/>
    </reaction>
</comment>
<evidence type="ECO:0000313" key="9">
    <source>
        <dbReference type="Proteomes" id="UP000886833"/>
    </source>
</evidence>
<protein>
    <recommendedName>
        <fullName evidence="2">protein-tyrosine-phosphatase</fullName>
        <ecNumber evidence="2">3.1.3.48</ecNumber>
    </recommendedName>
</protein>
<feature type="active site" description="Nucleophile" evidence="6">
    <location>
        <position position="8"/>
    </location>
</feature>
<evidence type="ECO:0000313" key="8">
    <source>
        <dbReference type="EMBL" id="HIT37254.1"/>
    </source>
</evidence>
<evidence type="ECO:0000256" key="4">
    <source>
        <dbReference type="ARBA" id="ARBA00022912"/>
    </source>
</evidence>
<organism evidence="8 9">
    <name type="scientific">Candidatus Onthousia faecipullorum</name>
    <dbReference type="NCBI Taxonomy" id="2840887"/>
    <lineage>
        <taxon>Bacteria</taxon>
        <taxon>Bacillati</taxon>
        <taxon>Bacillota</taxon>
        <taxon>Bacilli</taxon>
        <taxon>Candidatus Onthousia</taxon>
    </lineage>
</organism>
<dbReference type="InterPro" id="IPR023485">
    <property type="entry name" value="Ptyr_pPase"/>
</dbReference>
<name>A0A9D1KB72_9FIRM</name>
<evidence type="ECO:0000256" key="3">
    <source>
        <dbReference type="ARBA" id="ARBA00022801"/>
    </source>
</evidence>
<dbReference type="Gene3D" id="3.40.50.2300">
    <property type="match status" value="1"/>
</dbReference>
<proteinExistence type="inferred from homology"/>
<feature type="active site" description="Proton donor" evidence="6">
    <location>
        <position position="120"/>
    </location>
</feature>
<dbReference type="EC" id="3.1.3.48" evidence="2"/>
<dbReference type="CDD" id="cd16343">
    <property type="entry name" value="LMWPTP"/>
    <property type="match status" value="1"/>
</dbReference>
<dbReference type="Proteomes" id="UP000886833">
    <property type="component" value="Unassembled WGS sequence"/>
</dbReference>
<dbReference type="InterPro" id="IPR050438">
    <property type="entry name" value="LMW_PTPase"/>
</dbReference>
<gene>
    <name evidence="8" type="ORF">IAB59_02085</name>
</gene>
<dbReference type="GO" id="GO:0004725">
    <property type="term" value="F:protein tyrosine phosphatase activity"/>
    <property type="evidence" value="ECO:0007669"/>
    <property type="project" value="UniProtKB-EC"/>
</dbReference>
<comment type="similarity">
    <text evidence="1">Belongs to the low molecular weight phosphotyrosine protein phosphatase family.</text>
</comment>
<evidence type="ECO:0000256" key="2">
    <source>
        <dbReference type="ARBA" id="ARBA00013064"/>
    </source>
</evidence>
<keyword evidence="3" id="KW-0378">Hydrolase</keyword>
<dbReference type="EMBL" id="DVKQ01000027">
    <property type="protein sequence ID" value="HIT37254.1"/>
    <property type="molecule type" value="Genomic_DNA"/>
</dbReference>
<dbReference type="AlphaFoldDB" id="A0A9D1KB72"/>
<dbReference type="PANTHER" id="PTHR11717:SF7">
    <property type="entry name" value="LOW MOLECULAR WEIGHT PHOSPHOTYROSINE PROTEIN PHOSPHATASE"/>
    <property type="match status" value="1"/>
</dbReference>
<dbReference type="InterPro" id="IPR036196">
    <property type="entry name" value="Ptyr_pPase_sf"/>
</dbReference>
<dbReference type="InterPro" id="IPR017867">
    <property type="entry name" value="Tyr_phospatase_low_mol_wt"/>
</dbReference>
<feature type="domain" description="Phosphotyrosine protein phosphatase I" evidence="7">
    <location>
        <begin position="2"/>
        <end position="144"/>
    </location>
</feature>
<dbReference type="PANTHER" id="PTHR11717">
    <property type="entry name" value="LOW MOLECULAR WEIGHT PROTEIN TYROSINE PHOSPHATASE"/>
    <property type="match status" value="1"/>
</dbReference>
<evidence type="ECO:0000259" key="7">
    <source>
        <dbReference type="SMART" id="SM00226"/>
    </source>
</evidence>
<dbReference type="SUPFAM" id="SSF52788">
    <property type="entry name" value="Phosphotyrosine protein phosphatases I"/>
    <property type="match status" value="1"/>
</dbReference>